<dbReference type="Proteomes" id="UP001206639">
    <property type="component" value="Unassembled WGS sequence"/>
</dbReference>
<reference evidence="2" key="1">
    <citation type="submission" date="2023-07" db="EMBL/GenBank/DDBJ databases">
        <authorList>
            <person name="Deng Y."/>
            <person name="Zhang Y.-Q."/>
        </authorList>
    </citation>
    <scope>NUCLEOTIDE SEQUENCE [LARGE SCALE GENOMIC DNA]</scope>
    <source>
        <strain evidence="2">CPCC 205710</strain>
    </source>
</reference>
<organism evidence="1 2">
    <name type="scientific">Mycobacterium deserti</name>
    <dbReference type="NCBI Taxonomy" id="2978347"/>
    <lineage>
        <taxon>Bacteria</taxon>
        <taxon>Bacillati</taxon>
        <taxon>Actinomycetota</taxon>
        <taxon>Actinomycetes</taxon>
        <taxon>Mycobacteriales</taxon>
        <taxon>Mycobacteriaceae</taxon>
        <taxon>Mycobacterium</taxon>
    </lineage>
</organism>
<protein>
    <submittedName>
        <fullName evidence="1">Uncharacterized protein</fullName>
    </submittedName>
</protein>
<evidence type="ECO:0000313" key="1">
    <source>
        <dbReference type="EMBL" id="MCT7658122.1"/>
    </source>
</evidence>
<sequence length="263" mass="28818">MFGVDHFRGENGTKFSFDAAQHARARRWIASDSRIEQEVSGNERAPTAFAEFEQLVFGHEPAHERTGGREDVPEFSWSAVGGQLQERAQGVVGKWIACPFEVDDGLPGPRQCRRCRRWRFDGCGRVDLGYHCTGINGSGQGGRDQPFLWWGNGGRFVCQACFMDVCVILRSDRQRVVTPEYQDVAGQILGADGRPNSVFGFRKFENGLVAGGEVDVPLRGQAVDEAAKLCEPSTLAVTGGAGKKSFNYRGCARIVAADDLVVD</sequence>
<dbReference type="RefSeq" id="WP_260992203.1">
    <property type="nucleotide sequence ID" value="NZ_JAODWD010000002.1"/>
</dbReference>
<gene>
    <name evidence="1" type="ORF">N4S67_06775</name>
</gene>
<keyword evidence="2" id="KW-1185">Reference proteome</keyword>
<accession>A0ABT2M782</accession>
<evidence type="ECO:0000313" key="2">
    <source>
        <dbReference type="Proteomes" id="UP001206639"/>
    </source>
</evidence>
<comment type="caution">
    <text evidence="1">The sequence shown here is derived from an EMBL/GenBank/DDBJ whole genome shotgun (WGS) entry which is preliminary data.</text>
</comment>
<proteinExistence type="predicted"/>
<dbReference type="EMBL" id="JAODWD010000002">
    <property type="protein sequence ID" value="MCT7658122.1"/>
    <property type="molecule type" value="Genomic_DNA"/>
</dbReference>
<name>A0ABT2M782_9MYCO</name>